<evidence type="ECO:0000256" key="3">
    <source>
        <dbReference type="ARBA" id="ARBA00023163"/>
    </source>
</evidence>
<keyword evidence="3" id="KW-0804">Transcription</keyword>
<proteinExistence type="predicted"/>
<gene>
    <name evidence="5" type="ORF">SAMN05421804_102100</name>
</gene>
<evidence type="ECO:0000256" key="1">
    <source>
        <dbReference type="ARBA" id="ARBA00023015"/>
    </source>
</evidence>
<dbReference type="Pfam" id="PF00455">
    <property type="entry name" value="DeoRC"/>
    <property type="match status" value="1"/>
</dbReference>
<dbReference type="InterPro" id="IPR037171">
    <property type="entry name" value="NagB/RpiA_transferase-like"/>
</dbReference>
<dbReference type="InterPro" id="IPR036390">
    <property type="entry name" value="WH_DNA-bd_sf"/>
</dbReference>
<evidence type="ECO:0000259" key="4">
    <source>
        <dbReference type="PROSITE" id="PS51000"/>
    </source>
</evidence>
<evidence type="ECO:0000313" key="6">
    <source>
        <dbReference type="Proteomes" id="UP000183255"/>
    </source>
</evidence>
<dbReference type="Pfam" id="PF08220">
    <property type="entry name" value="HTH_DeoR"/>
    <property type="match status" value="1"/>
</dbReference>
<dbReference type="SUPFAM" id="SSF46785">
    <property type="entry name" value="Winged helix' DNA-binding domain"/>
    <property type="match status" value="1"/>
</dbReference>
<reference evidence="5 6" key="1">
    <citation type="submission" date="2016-10" db="EMBL/GenBank/DDBJ databases">
        <authorList>
            <person name="de Groot N.N."/>
        </authorList>
    </citation>
    <scope>NUCLEOTIDE SEQUENCE [LARGE SCALE GENOMIC DNA]</scope>
    <source>
        <strain evidence="5 6">CGMCC 1.5058</strain>
    </source>
</reference>
<dbReference type="InterPro" id="IPR001034">
    <property type="entry name" value="DeoR_HTH"/>
</dbReference>
<dbReference type="InterPro" id="IPR018356">
    <property type="entry name" value="Tscrpt_reg_HTH_DeoR_CS"/>
</dbReference>
<dbReference type="SMART" id="SM01134">
    <property type="entry name" value="DeoRC"/>
    <property type="match status" value="1"/>
</dbReference>
<dbReference type="Proteomes" id="UP000183255">
    <property type="component" value="Unassembled WGS sequence"/>
</dbReference>
<dbReference type="SUPFAM" id="SSF100950">
    <property type="entry name" value="NagB/RpiA/CoA transferase-like"/>
    <property type="match status" value="1"/>
</dbReference>
<keyword evidence="1" id="KW-0805">Transcription regulation</keyword>
<name>A0A1G8JSQ6_9CLOT</name>
<evidence type="ECO:0000256" key="2">
    <source>
        <dbReference type="ARBA" id="ARBA00023125"/>
    </source>
</evidence>
<dbReference type="InterPro" id="IPR050313">
    <property type="entry name" value="Carb_Metab_HTH_regulators"/>
</dbReference>
<dbReference type="PROSITE" id="PS51000">
    <property type="entry name" value="HTH_DEOR_2"/>
    <property type="match status" value="1"/>
</dbReference>
<organism evidence="5 6">
    <name type="scientific">Proteiniclasticum ruminis</name>
    <dbReference type="NCBI Taxonomy" id="398199"/>
    <lineage>
        <taxon>Bacteria</taxon>
        <taxon>Bacillati</taxon>
        <taxon>Bacillota</taxon>
        <taxon>Clostridia</taxon>
        <taxon>Eubacteriales</taxon>
        <taxon>Clostridiaceae</taxon>
        <taxon>Proteiniclasticum</taxon>
    </lineage>
</organism>
<dbReference type="PANTHER" id="PTHR30363">
    <property type="entry name" value="HTH-TYPE TRANSCRIPTIONAL REGULATOR SRLR-RELATED"/>
    <property type="match status" value="1"/>
</dbReference>
<dbReference type="AlphaFoldDB" id="A0A1G8JSQ6"/>
<dbReference type="PROSITE" id="PS00894">
    <property type="entry name" value="HTH_DEOR_1"/>
    <property type="match status" value="1"/>
</dbReference>
<dbReference type="RefSeq" id="WP_031577641.1">
    <property type="nucleotide sequence ID" value="NZ_FNDZ01000002.1"/>
</dbReference>
<dbReference type="GO" id="GO:0003677">
    <property type="term" value="F:DNA binding"/>
    <property type="evidence" value="ECO:0007669"/>
    <property type="project" value="UniProtKB-KW"/>
</dbReference>
<feature type="domain" description="HTH deoR-type" evidence="4">
    <location>
        <begin position="2"/>
        <end position="57"/>
    </location>
</feature>
<dbReference type="SMART" id="SM00420">
    <property type="entry name" value="HTH_DEOR"/>
    <property type="match status" value="1"/>
</dbReference>
<dbReference type="PANTHER" id="PTHR30363:SF60">
    <property type="entry name" value="HTH-TYPE TRANSCRIPTIONAL REGULATOR IOLR"/>
    <property type="match status" value="1"/>
</dbReference>
<protein>
    <submittedName>
        <fullName evidence="5">DeoR family transcriptional regulator, myo-inositol catabolism operon repressor</fullName>
    </submittedName>
</protein>
<accession>A0A1G8JSQ6</accession>
<dbReference type="GO" id="GO:0003700">
    <property type="term" value="F:DNA-binding transcription factor activity"/>
    <property type="evidence" value="ECO:0007669"/>
    <property type="project" value="InterPro"/>
</dbReference>
<dbReference type="EMBL" id="FNDZ01000002">
    <property type="protein sequence ID" value="SDI34246.1"/>
    <property type="molecule type" value="Genomic_DNA"/>
</dbReference>
<keyword evidence="2" id="KW-0238">DNA-binding</keyword>
<dbReference type="InterPro" id="IPR014036">
    <property type="entry name" value="DeoR-like_C"/>
</dbReference>
<evidence type="ECO:0000313" key="5">
    <source>
        <dbReference type="EMBL" id="SDI34246.1"/>
    </source>
</evidence>
<sequence>MKSKRIEKMKEYIAFHKNVSMEELEAKFLVSVNTIRRDLQVILKDPLFKKIYGGVEYISTGRITPYSEREEKSYEQKSRIAEIASTFIEEGDVIFIDSGTTTSKMSGYFNDIPFTIITNNLLVIMDAVKFRNIKVIALSGFLCRDTMSLGGTSSVDLIRKMNINKAFMACTGFSNENGVSNSSIDEFDIKSEVIERSSEVILLATSDKAGKTALMTYMPFSKIQKLVTDQNLSEEYVSYLNQNQTKLYT</sequence>